<dbReference type="Pfam" id="PF07727">
    <property type="entry name" value="RVT_2"/>
    <property type="match status" value="1"/>
</dbReference>
<gene>
    <name evidence="2" type="ORF">CXB51_000809</name>
</gene>
<dbReference type="SUPFAM" id="SSF53098">
    <property type="entry name" value="Ribonuclease H-like"/>
    <property type="match status" value="1"/>
</dbReference>
<evidence type="ECO:0000313" key="2">
    <source>
        <dbReference type="EMBL" id="KAG8503053.1"/>
    </source>
</evidence>
<dbReference type="InterPro" id="IPR043502">
    <property type="entry name" value="DNA/RNA_pol_sf"/>
</dbReference>
<sequence length="769" mass="85497">MDSCVPRGPHALNPFVQNGNGQCDNVDPNSYGNGLEFDIGQNAMVFQFNDESLGHSYVKMASKPRGPSGSVRSRLTDGQFVVDSSPYDSSQFVGLPPRLPELHASDYSDSTTYDSNFNSTDSYVPLPVGNMSYAQTRGLLITYAEILQIYMAPPHIQGQVRDGLYQFSAGSNILSPSVHSTNGVAERKHRHIVETGFTLLAQANLPMKYWGYAFCSAIHLINRLPTPVLKGRSPYQSLFAREPTYDHLRVFDGKVIVSRHVFYENQFLFSLSSSTGNQTSLGNTMYIPIVRSFTTGGTRLHLEPASGGSLARTIVREKDISTAAIPVKSVTILIVSTTNAHSMVTRSKVSIFKPKALCADNVEVVPSSVEEALAHQTGLCKWLFKIKKNPDRTINRRKARLVAKGCSQVLGYDFKETFNLVVKPATIRVILFVVVTKGWPLRQVDQAPRAWFNKLKQFLVSTGFTLSKSDTLLFVRSSSDYTLYVLVYVDDIVITGSSFDEINYFVQQVHNKFALKDIGDLHYFLGIEVSRSSSGSLHLCQRKYIWKLLEQSSMSNAKNVHTLMVSSSVLSKDEGECLVDPTDYCSLTGALQYIILTRPDIVYAVNRWLSLVGYVDANWGLAFDDRRSTTGYCMYFGHTPISWCSKKQQVISRSTVEAEYRSLATATSDVAWLVSLLTELKLSSADPLTVWCDNSSAVAVAAKPVLHSKFKHVELDLFFVRKKVVSGELIVGEVLGCDQVADILTKPLSISMFTRFRHLLQVILLEEVG</sequence>
<keyword evidence="3" id="KW-1185">Reference proteome</keyword>
<comment type="caution">
    <text evidence="2">The sequence shown here is derived from an EMBL/GenBank/DDBJ whole genome shotgun (WGS) entry which is preliminary data.</text>
</comment>
<dbReference type="SUPFAM" id="SSF56672">
    <property type="entry name" value="DNA/RNA polymerases"/>
    <property type="match status" value="1"/>
</dbReference>
<dbReference type="Proteomes" id="UP000701853">
    <property type="component" value="Chromosome 1"/>
</dbReference>
<evidence type="ECO:0000313" key="3">
    <source>
        <dbReference type="Proteomes" id="UP000701853"/>
    </source>
</evidence>
<accession>A0A8J5ZJL3</accession>
<dbReference type="CDD" id="cd09272">
    <property type="entry name" value="RNase_HI_RT_Ty1"/>
    <property type="match status" value="1"/>
</dbReference>
<dbReference type="InterPro" id="IPR013103">
    <property type="entry name" value="RVT_2"/>
</dbReference>
<protein>
    <recommendedName>
        <fullName evidence="1">Reverse transcriptase Ty1/copia-type domain-containing protein</fullName>
    </recommendedName>
</protein>
<dbReference type="Gene3D" id="3.30.420.10">
    <property type="entry name" value="Ribonuclease H-like superfamily/Ribonuclease H"/>
    <property type="match status" value="1"/>
</dbReference>
<dbReference type="InterPro" id="IPR036397">
    <property type="entry name" value="RNaseH_sf"/>
</dbReference>
<dbReference type="GO" id="GO:0003676">
    <property type="term" value="F:nucleic acid binding"/>
    <property type="evidence" value="ECO:0007669"/>
    <property type="project" value="InterPro"/>
</dbReference>
<feature type="domain" description="Reverse transcriptase Ty1/copia-type" evidence="1">
    <location>
        <begin position="444"/>
        <end position="564"/>
    </location>
</feature>
<dbReference type="InterPro" id="IPR012337">
    <property type="entry name" value="RNaseH-like_sf"/>
</dbReference>
<dbReference type="EMBL" id="JAHUZN010000001">
    <property type="protein sequence ID" value="KAG8503053.1"/>
    <property type="molecule type" value="Genomic_DNA"/>
</dbReference>
<reference evidence="2 3" key="1">
    <citation type="journal article" date="2021" name="bioRxiv">
        <title>The Gossypium anomalum genome as a resource for cotton improvement and evolutionary analysis of hybrid incompatibility.</title>
        <authorList>
            <person name="Grover C.E."/>
            <person name="Yuan D."/>
            <person name="Arick M.A."/>
            <person name="Miller E.R."/>
            <person name="Hu G."/>
            <person name="Peterson D.G."/>
            <person name="Wendel J.F."/>
            <person name="Udall J.A."/>
        </authorList>
    </citation>
    <scope>NUCLEOTIDE SEQUENCE [LARGE SCALE GENOMIC DNA]</scope>
    <source>
        <strain evidence="2">JFW-Udall</strain>
        <tissue evidence="2">Leaf</tissue>
    </source>
</reference>
<dbReference type="AlphaFoldDB" id="A0A8J5ZJL3"/>
<name>A0A8J5ZJL3_9ROSI</name>
<dbReference type="PANTHER" id="PTHR11439:SF467">
    <property type="entry name" value="INTEGRASE CATALYTIC DOMAIN-CONTAINING PROTEIN"/>
    <property type="match status" value="1"/>
</dbReference>
<organism evidence="2 3">
    <name type="scientific">Gossypium anomalum</name>
    <dbReference type="NCBI Taxonomy" id="47600"/>
    <lineage>
        <taxon>Eukaryota</taxon>
        <taxon>Viridiplantae</taxon>
        <taxon>Streptophyta</taxon>
        <taxon>Embryophyta</taxon>
        <taxon>Tracheophyta</taxon>
        <taxon>Spermatophyta</taxon>
        <taxon>Magnoliopsida</taxon>
        <taxon>eudicotyledons</taxon>
        <taxon>Gunneridae</taxon>
        <taxon>Pentapetalae</taxon>
        <taxon>rosids</taxon>
        <taxon>malvids</taxon>
        <taxon>Malvales</taxon>
        <taxon>Malvaceae</taxon>
        <taxon>Malvoideae</taxon>
        <taxon>Gossypium</taxon>
    </lineage>
</organism>
<dbReference type="PANTHER" id="PTHR11439">
    <property type="entry name" value="GAG-POL-RELATED RETROTRANSPOSON"/>
    <property type="match status" value="1"/>
</dbReference>
<evidence type="ECO:0000259" key="1">
    <source>
        <dbReference type="Pfam" id="PF07727"/>
    </source>
</evidence>
<dbReference type="OrthoDB" id="997331at2759"/>
<proteinExistence type="predicted"/>